<feature type="region of interest" description="Disordered" evidence="1">
    <location>
        <begin position="65"/>
        <end position="95"/>
    </location>
</feature>
<reference evidence="3" key="1">
    <citation type="submission" date="2017-10" db="EMBL/GenBank/DDBJ databases">
        <authorList>
            <person name="Kravchenko I.K."/>
            <person name="Grouzdev D.S."/>
        </authorList>
    </citation>
    <scope>NUCLEOTIDE SEQUENCE [LARGE SCALE GENOMIC DNA]</scope>
    <source>
        <strain evidence="3">B2</strain>
    </source>
</reference>
<dbReference type="AlphaFoldDB" id="A0A2B8BCG1"/>
<name>A0A2B8BCG1_9PROT</name>
<dbReference type="OrthoDB" id="7307774at2"/>
<dbReference type="EMBL" id="PDKW01000037">
    <property type="protein sequence ID" value="PGH59034.1"/>
    <property type="molecule type" value="Genomic_DNA"/>
</dbReference>
<dbReference type="Proteomes" id="UP000225379">
    <property type="component" value="Unassembled WGS sequence"/>
</dbReference>
<sequence length="221" mass="24037">MPPCGKDERMFVVSEEERAAIRQVFEAGGEWAAVAELRRHFPLQRNEDALAAVRAIMQWRSEPPLQVRGHKREDAGSKQTSASIGPIDTGHDNSSVFETTGRNATLLDRKDWTPATFEAVAAEHGGTGAVITIALEGEVCGAFGIDQRAAADDVMVWVVTHLPTGQRLPREFLTRAAAIACVIRLEGLDCWSMVDAAAMQRHPDTVVAQRVLIEAPGSREG</sequence>
<organism evidence="2 3">
    <name type="scientific">Azospirillum palustre</name>
    <dbReference type="NCBI Taxonomy" id="2044885"/>
    <lineage>
        <taxon>Bacteria</taxon>
        <taxon>Pseudomonadati</taxon>
        <taxon>Pseudomonadota</taxon>
        <taxon>Alphaproteobacteria</taxon>
        <taxon>Rhodospirillales</taxon>
        <taxon>Azospirillaceae</taxon>
        <taxon>Azospirillum</taxon>
    </lineage>
</organism>
<keyword evidence="3" id="KW-1185">Reference proteome</keyword>
<evidence type="ECO:0000256" key="1">
    <source>
        <dbReference type="SAM" id="MobiDB-lite"/>
    </source>
</evidence>
<comment type="caution">
    <text evidence="2">The sequence shown here is derived from an EMBL/GenBank/DDBJ whole genome shotgun (WGS) entry which is preliminary data.</text>
</comment>
<protein>
    <submittedName>
        <fullName evidence="2">Uncharacterized protein</fullName>
    </submittedName>
</protein>
<evidence type="ECO:0000313" key="2">
    <source>
        <dbReference type="EMBL" id="PGH59034.1"/>
    </source>
</evidence>
<proteinExistence type="predicted"/>
<gene>
    <name evidence="2" type="ORF">CRT60_03355</name>
</gene>
<evidence type="ECO:0000313" key="3">
    <source>
        <dbReference type="Proteomes" id="UP000225379"/>
    </source>
</evidence>
<accession>A0A2B8BCG1</accession>